<dbReference type="InterPro" id="IPR013589">
    <property type="entry name" value="Bac_transglu_N"/>
</dbReference>
<name>A0A211Z2H7_9PROT</name>
<gene>
    <name evidence="2" type="ORF">BWR60_32370</name>
</gene>
<dbReference type="InterPro" id="IPR002931">
    <property type="entry name" value="Transglutaminase-like"/>
</dbReference>
<dbReference type="EMBL" id="NHON01000119">
    <property type="protein sequence ID" value="OWJ59445.1"/>
    <property type="molecule type" value="Genomic_DNA"/>
</dbReference>
<feature type="domain" description="Transglutaminase-like" evidence="1">
    <location>
        <begin position="159"/>
        <end position="224"/>
    </location>
</feature>
<dbReference type="Gene3D" id="3.10.620.30">
    <property type="match status" value="1"/>
</dbReference>
<protein>
    <submittedName>
        <fullName evidence="2">Transglutaminase</fullName>
    </submittedName>
</protein>
<accession>A0A211Z2H7</accession>
<sequence>MRLLIRHETRYRYDSPVSRTLQTLRLTPQSHDGQEVLRWRVVPPAGATLATGEDGYGNIVDMLSLERPHDALTLLVEGEVETRDTHGVVTGTQERFPAAFYLRSSPLAGTDAALVALAEEVAAGGREPLALAHALMRAVHGRIAFQPGLTHAATTAAEALAAGTGVCQDHTHVFLACARHLGLPARYVSGYLLMADGSVEQAAGHAWAEAFIDGLGWVGFDAANGICPTEHYVRVAIGLDYRDAAPVRGLRQGGGAEALEVVIRVGELQTQAQTQAQA</sequence>
<dbReference type="AlphaFoldDB" id="A0A211Z2H7"/>
<dbReference type="InterPro" id="IPR038765">
    <property type="entry name" value="Papain-like_cys_pep_sf"/>
</dbReference>
<dbReference type="PANTHER" id="PTHR33490:SF6">
    <property type="entry name" value="SLL1049 PROTEIN"/>
    <property type="match status" value="1"/>
</dbReference>
<evidence type="ECO:0000259" key="1">
    <source>
        <dbReference type="SMART" id="SM00460"/>
    </source>
</evidence>
<dbReference type="Proteomes" id="UP000196655">
    <property type="component" value="Unassembled WGS sequence"/>
</dbReference>
<dbReference type="STRING" id="1122125.GCA_000423185_07004"/>
<dbReference type="PANTHER" id="PTHR33490">
    <property type="entry name" value="BLR5614 PROTEIN-RELATED"/>
    <property type="match status" value="1"/>
</dbReference>
<comment type="caution">
    <text evidence="2">The sequence shown here is derived from an EMBL/GenBank/DDBJ whole genome shotgun (WGS) entry which is preliminary data.</text>
</comment>
<evidence type="ECO:0000313" key="3">
    <source>
        <dbReference type="Proteomes" id="UP000196655"/>
    </source>
</evidence>
<reference evidence="3" key="1">
    <citation type="submission" date="2017-05" db="EMBL/GenBank/DDBJ databases">
        <authorList>
            <person name="Macchi M."/>
            <person name="Festa S."/>
            <person name="Coppotelli B.M."/>
            <person name="Morelli I.S."/>
        </authorList>
    </citation>
    <scope>NUCLEOTIDE SEQUENCE [LARGE SCALE GENOMIC DNA]</scope>
    <source>
        <strain evidence="3">I</strain>
    </source>
</reference>
<dbReference type="OrthoDB" id="9804023at2"/>
<keyword evidence="3" id="KW-1185">Reference proteome</keyword>
<dbReference type="SMART" id="SM00460">
    <property type="entry name" value="TGc"/>
    <property type="match status" value="1"/>
</dbReference>
<evidence type="ECO:0000313" key="2">
    <source>
        <dbReference type="EMBL" id="OWJ59445.1"/>
    </source>
</evidence>
<dbReference type="SUPFAM" id="SSF54001">
    <property type="entry name" value="Cysteine proteinases"/>
    <property type="match status" value="1"/>
</dbReference>
<dbReference type="RefSeq" id="WP_088156825.1">
    <property type="nucleotide sequence ID" value="NZ_NHON01000119.1"/>
</dbReference>
<proteinExistence type="predicted"/>
<dbReference type="Pfam" id="PF01841">
    <property type="entry name" value="Transglut_core"/>
    <property type="match status" value="1"/>
</dbReference>
<dbReference type="Pfam" id="PF08379">
    <property type="entry name" value="Bact_transglu_N"/>
    <property type="match status" value="1"/>
</dbReference>
<organism evidence="2 3">
    <name type="scientific">Inquilinus limosus</name>
    <dbReference type="NCBI Taxonomy" id="171674"/>
    <lineage>
        <taxon>Bacteria</taxon>
        <taxon>Pseudomonadati</taxon>
        <taxon>Pseudomonadota</taxon>
        <taxon>Alphaproteobacteria</taxon>
        <taxon>Rhodospirillales</taxon>
        <taxon>Rhodospirillaceae</taxon>
        <taxon>Inquilinus</taxon>
    </lineage>
</organism>